<keyword evidence="3" id="KW-1185">Reference proteome</keyword>
<dbReference type="OrthoDB" id="9932394at2"/>
<dbReference type="Proteomes" id="UP000295221">
    <property type="component" value="Unassembled WGS sequence"/>
</dbReference>
<keyword evidence="1" id="KW-0472">Membrane</keyword>
<feature type="transmembrane region" description="Helical" evidence="1">
    <location>
        <begin position="5"/>
        <end position="23"/>
    </location>
</feature>
<comment type="caution">
    <text evidence="2">The sequence shown here is derived from an EMBL/GenBank/DDBJ whole genome shotgun (WGS) entry which is preliminary data.</text>
</comment>
<dbReference type="RefSeq" id="WP_132434221.1">
    <property type="nucleotide sequence ID" value="NZ_SLWK01000009.1"/>
</dbReference>
<dbReference type="EMBL" id="SLWK01000009">
    <property type="protein sequence ID" value="TCO07195.1"/>
    <property type="molecule type" value="Genomic_DNA"/>
</dbReference>
<reference evidence="2 3" key="1">
    <citation type="submission" date="2019-03" db="EMBL/GenBank/DDBJ databases">
        <title>Genomic Encyclopedia of Type Strains, Phase IV (KMG-IV): sequencing the most valuable type-strain genomes for metagenomic binning, comparative biology and taxonomic classification.</title>
        <authorList>
            <person name="Goeker M."/>
        </authorList>
    </citation>
    <scope>NUCLEOTIDE SEQUENCE [LARGE SCALE GENOMIC DNA]</scope>
    <source>
        <strain evidence="2 3">DSM 24179</strain>
    </source>
</reference>
<organism evidence="2 3">
    <name type="scientific">Natronoflexus pectinivorans</name>
    <dbReference type="NCBI Taxonomy" id="682526"/>
    <lineage>
        <taxon>Bacteria</taxon>
        <taxon>Pseudomonadati</taxon>
        <taxon>Bacteroidota</taxon>
        <taxon>Bacteroidia</taxon>
        <taxon>Marinilabiliales</taxon>
        <taxon>Marinilabiliaceae</taxon>
        <taxon>Natronoflexus</taxon>
    </lineage>
</organism>
<sequence>MKSIWLLYVGLSFIGVAIVLRVLAFDATLTSVLFSVGGLIKILYLFLMYREAKLWPGKEMLLILAGITLIIVGAQLRDNIAQSFITLPITLTGIALKISFIVVAIRKVRAARVKLNGTGQE</sequence>
<accession>A0A4R2GG37</accession>
<feature type="transmembrane region" description="Helical" evidence="1">
    <location>
        <begin position="83"/>
        <end position="105"/>
    </location>
</feature>
<name>A0A4R2GG37_9BACT</name>
<evidence type="ECO:0000313" key="2">
    <source>
        <dbReference type="EMBL" id="TCO07195.1"/>
    </source>
</evidence>
<evidence type="ECO:0000313" key="3">
    <source>
        <dbReference type="Proteomes" id="UP000295221"/>
    </source>
</evidence>
<dbReference type="AlphaFoldDB" id="A0A4R2GG37"/>
<proteinExistence type="predicted"/>
<keyword evidence="1" id="KW-0812">Transmembrane</keyword>
<keyword evidence="1" id="KW-1133">Transmembrane helix</keyword>
<gene>
    <name evidence="2" type="ORF">EV194_10911</name>
</gene>
<protein>
    <submittedName>
        <fullName evidence="2">Uncharacterized protein</fullName>
    </submittedName>
</protein>
<feature type="transmembrane region" description="Helical" evidence="1">
    <location>
        <begin position="29"/>
        <end position="48"/>
    </location>
</feature>
<evidence type="ECO:0000256" key="1">
    <source>
        <dbReference type="SAM" id="Phobius"/>
    </source>
</evidence>
<feature type="transmembrane region" description="Helical" evidence="1">
    <location>
        <begin position="60"/>
        <end position="77"/>
    </location>
</feature>